<reference evidence="2" key="1">
    <citation type="submission" date="2020-06" db="EMBL/GenBank/DDBJ databases">
        <authorList>
            <consortium name="Plant Systems Biology data submission"/>
        </authorList>
    </citation>
    <scope>NUCLEOTIDE SEQUENCE</scope>
    <source>
        <strain evidence="2">D6</strain>
    </source>
</reference>
<feature type="region of interest" description="Disordered" evidence="1">
    <location>
        <begin position="249"/>
        <end position="270"/>
    </location>
</feature>
<dbReference type="AlphaFoldDB" id="A0A9N8HJA4"/>
<dbReference type="EMBL" id="CAICTM010000540">
    <property type="protein sequence ID" value="CAB9512533.1"/>
    <property type="molecule type" value="Genomic_DNA"/>
</dbReference>
<comment type="caution">
    <text evidence="2">The sequence shown here is derived from an EMBL/GenBank/DDBJ whole genome shotgun (WGS) entry which is preliminary data.</text>
</comment>
<evidence type="ECO:0000256" key="1">
    <source>
        <dbReference type="SAM" id="MobiDB-lite"/>
    </source>
</evidence>
<dbReference type="Proteomes" id="UP001153069">
    <property type="component" value="Unassembled WGS sequence"/>
</dbReference>
<protein>
    <submittedName>
        <fullName evidence="2">Uncharacterized protein</fullName>
    </submittedName>
</protein>
<sequence length="270" mass="30322">MFTRAGIIVRSPRAVRLLTQTALRWQQSSHIHHLKKPDALRSFGTASEGNSTSDTDHSIVLYERNPQANLSTRFGLGVSYCHTIYWCWYALDFVPTVNASPITELHIHPLWGKTMVAVALAVNIAAAAYVSRTASKIVWIRDSHDPTPLHVYYHTLPFMFPSSQPTKYGVGEVSMNPVSQEVNDLKNALLANLEATTNTPQDIKWNVPLESDNAQFRKLPLAVYLTSINDIKDPKSFLDVLLFANAPQLKPKKKKEQSRAGTKSKKRSKR</sequence>
<evidence type="ECO:0000313" key="3">
    <source>
        <dbReference type="Proteomes" id="UP001153069"/>
    </source>
</evidence>
<gene>
    <name evidence="2" type="ORF">SEMRO_541_G163140.1</name>
</gene>
<keyword evidence="3" id="KW-1185">Reference proteome</keyword>
<accession>A0A9N8HJA4</accession>
<name>A0A9N8HJA4_9STRA</name>
<proteinExistence type="predicted"/>
<feature type="compositionally biased region" description="Basic residues" evidence="1">
    <location>
        <begin position="250"/>
        <end position="270"/>
    </location>
</feature>
<evidence type="ECO:0000313" key="2">
    <source>
        <dbReference type="EMBL" id="CAB9512533.1"/>
    </source>
</evidence>
<organism evidence="2 3">
    <name type="scientific">Seminavis robusta</name>
    <dbReference type="NCBI Taxonomy" id="568900"/>
    <lineage>
        <taxon>Eukaryota</taxon>
        <taxon>Sar</taxon>
        <taxon>Stramenopiles</taxon>
        <taxon>Ochrophyta</taxon>
        <taxon>Bacillariophyta</taxon>
        <taxon>Bacillariophyceae</taxon>
        <taxon>Bacillariophycidae</taxon>
        <taxon>Naviculales</taxon>
        <taxon>Naviculaceae</taxon>
        <taxon>Seminavis</taxon>
    </lineage>
</organism>